<evidence type="ECO:0000256" key="1">
    <source>
        <dbReference type="SAM" id="MobiDB-lite"/>
    </source>
</evidence>
<keyword evidence="2" id="KW-1133">Transmembrane helix</keyword>
<evidence type="ECO:0000256" key="2">
    <source>
        <dbReference type="SAM" id="Phobius"/>
    </source>
</evidence>
<feature type="transmembrane region" description="Helical" evidence="2">
    <location>
        <begin position="123"/>
        <end position="144"/>
    </location>
</feature>
<keyword evidence="4" id="KW-1185">Reference proteome</keyword>
<organism evidence="3 4">
    <name type="scientific">Prymnesium parvum</name>
    <name type="common">Toxic golden alga</name>
    <dbReference type="NCBI Taxonomy" id="97485"/>
    <lineage>
        <taxon>Eukaryota</taxon>
        <taxon>Haptista</taxon>
        <taxon>Haptophyta</taxon>
        <taxon>Prymnesiophyceae</taxon>
        <taxon>Prymnesiales</taxon>
        <taxon>Prymnesiaceae</taxon>
        <taxon>Prymnesium</taxon>
    </lineage>
</organism>
<dbReference type="AlphaFoldDB" id="A0AB34JN30"/>
<protein>
    <submittedName>
        <fullName evidence="3">Uncharacterized protein</fullName>
    </submittedName>
</protein>
<feature type="compositionally biased region" description="Pro residues" evidence="1">
    <location>
        <begin position="167"/>
        <end position="189"/>
    </location>
</feature>
<keyword evidence="2" id="KW-0812">Transmembrane</keyword>
<proteinExistence type="predicted"/>
<comment type="caution">
    <text evidence="3">The sequence shown here is derived from an EMBL/GenBank/DDBJ whole genome shotgun (WGS) entry which is preliminary data.</text>
</comment>
<sequence length="501" mass="54753">MGESQRLNAASSELESEALAFAIADKSVLELKKILLEAELDPDECSDKAELRACVLSAIRSGSASLSGDARKRRGYPPRLKPAPKKLGVRRPRGKPARVRVAPLDVDEAPEAEGRCACGWRPLLRAAAAVVLAGCLLAAAYLWVRFSRGEVEPSREVEVVAASQQPSTPPPPGFPSPGFPPPSAPPRGPPKNCRNDPDWRPADHPSRNCAWLADAKHRWRCKGDERLYLANVKVHCPLSCDDDCLPPSPPSPPLSPPPIPALPESSSLPPPPQPGAEIVAKLNNRFHRPVSGEQAVWNDDGSLREQGVLVHIVDGYEQEGKPWLPRADSEVLSGSLVFDAQQPDPGGTWYGVPLFSGGQGVGVVLRPERNRILCGFGGDAGGRCTRGGKTITWCNSAELTDPPGYCNGYPWHPEEVGIMLERTVRSAWRGQYNEFIIDAPVWRRNLPHSIEAIFYVDSSHQDKARRILEQFKAEYGVTEDTHPLMQLVVSDWSSPFHLARS</sequence>
<feature type="region of interest" description="Disordered" evidence="1">
    <location>
        <begin position="249"/>
        <end position="275"/>
    </location>
</feature>
<accession>A0AB34JN30</accession>
<feature type="region of interest" description="Disordered" evidence="1">
    <location>
        <begin position="158"/>
        <end position="206"/>
    </location>
</feature>
<feature type="region of interest" description="Disordered" evidence="1">
    <location>
        <begin position="66"/>
        <end position="96"/>
    </location>
</feature>
<feature type="compositionally biased region" description="Basic and acidic residues" evidence="1">
    <location>
        <begin position="193"/>
        <end position="206"/>
    </location>
</feature>
<dbReference type="Proteomes" id="UP001515480">
    <property type="component" value="Unassembled WGS sequence"/>
</dbReference>
<keyword evidence="2" id="KW-0472">Membrane</keyword>
<evidence type="ECO:0000313" key="4">
    <source>
        <dbReference type="Proteomes" id="UP001515480"/>
    </source>
</evidence>
<gene>
    <name evidence="3" type="ORF">AB1Y20_017928</name>
</gene>
<reference evidence="3 4" key="1">
    <citation type="journal article" date="2024" name="Science">
        <title>Giant polyketide synthase enzymes in the biosynthesis of giant marine polyether toxins.</title>
        <authorList>
            <person name="Fallon T.R."/>
            <person name="Shende V.V."/>
            <person name="Wierzbicki I.H."/>
            <person name="Pendleton A.L."/>
            <person name="Watervoot N.F."/>
            <person name="Auber R.P."/>
            <person name="Gonzalez D.J."/>
            <person name="Wisecaver J.H."/>
            <person name="Moore B.S."/>
        </authorList>
    </citation>
    <scope>NUCLEOTIDE SEQUENCE [LARGE SCALE GENOMIC DNA]</scope>
    <source>
        <strain evidence="3 4">12B1</strain>
    </source>
</reference>
<feature type="compositionally biased region" description="Pro residues" evidence="1">
    <location>
        <begin position="249"/>
        <end position="261"/>
    </location>
</feature>
<name>A0AB34JN30_PRYPA</name>
<dbReference type="EMBL" id="JBGBPQ010000006">
    <property type="protein sequence ID" value="KAL1522964.1"/>
    <property type="molecule type" value="Genomic_DNA"/>
</dbReference>
<evidence type="ECO:0000313" key="3">
    <source>
        <dbReference type="EMBL" id="KAL1522964.1"/>
    </source>
</evidence>
<feature type="compositionally biased region" description="Basic residues" evidence="1">
    <location>
        <begin position="71"/>
        <end position="96"/>
    </location>
</feature>